<accession>A0A8S5RED9</accession>
<organism evidence="1">
    <name type="scientific">virus sp. ctkyY8</name>
    <dbReference type="NCBI Taxonomy" id="2827995"/>
    <lineage>
        <taxon>Viruses</taxon>
    </lineage>
</organism>
<reference evidence="1" key="1">
    <citation type="journal article" date="2021" name="Proc. Natl. Acad. Sci. U.S.A.">
        <title>A Catalog of Tens of Thousands of Viruses from Human Metagenomes Reveals Hidden Associations with Chronic Diseases.</title>
        <authorList>
            <person name="Tisza M.J."/>
            <person name="Buck C.B."/>
        </authorList>
    </citation>
    <scope>NUCLEOTIDE SEQUENCE</scope>
    <source>
        <strain evidence="1">CtkyY8</strain>
    </source>
</reference>
<evidence type="ECO:0000313" key="1">
    <source>
        <dbReference type="EMBL" id="DAE29498.1"/>
    </source>
</evidence>
<protein>
    <submittedName>
        <fullName evidence="1">Uncharacterized protein</fullName>
    </submittedName>
</protein>
<sequence>MFAYIFQNKMSFISAEKLNKDFLPEAEKYRVIEYDNAITEPVYNEETQKIEQKKHEETREEKFARVYQKLLKLPELNATTDTAILEGVQFTDKEKGDLIVDRVFEGNPHAESSIFANLLSGRKDANFMLWVAQRQQLTSHILEFFKMDGIGEKEREEAKERTKKEIEMMKLTPAKKLNS</sequence>
<name>A0A8S5RED9_9VIRU</name>
<dbReference type="EMBL" id="BK059095">
    <property type="protein sequence ID" value="DAE29498.1"/>
    <property type="molecule type" value="Genomic_DNA"/>
</dbReference>
<proteinExistence type="predicted"/>